<sequence length="506" mass="56880">MVHNVERRRRRLQALLAALPGSRGSDEMPNPIAKDTIFIPRPQQPLSLHYNMAEMDCSPFSFAALPIELQILVFEYYLPEFPTVADLHPVDSPYTLARVCCKWRETVLSTGSLWTTMQIIVAESSRSALRSESILNCLSEWLARSKACPLSARLLYQTDNSRSPTDPVCTRAGALGLRIVALLKEHVDRWHDMVFECPSTLMQPLLDDGGPPKYSQLSAFELNVNNTRSTPRAIDARTLQLPLSRLTQLYLSADYNRLLSMDECLDVLAECPRLLRCAFNLSCDETAVRSRTKPSCNLTYLNVQLRRTIGFHDDHILAIQAFAEFLDALPSDSLTDLVVEWLGHLTPTGVPGLVRALARLVYLENIDLRYLPLTASEVVGVLKALEKLTALALTYSQDPHTSSPVDGSLLRGLNFAGDDGVIPLPQLHSVHIWSHGAHLDEHEIVDFVTPRIRDDGRGLQVFWMEWDKTVGFDEAKLDVPHHNLKMKVGNPYFRSVIRNPFIGTHM</sequence>
<evidence type="ECO:0000313" key="1">
    <source>
        <dbReference type="EMBL" id="TRM68526.1"/>
    </source>
</evidence>
<organism evidence="1 2">
    <name type="scientific">Schizophyllum amplum</name>
    <dbReference type="NCBI Taxonomy" id="97359"/>
    <lineage>
        <taxon>Eukaryota</taxon>
        <taxon>Fungi</taxon>
        <taxon>Dikarya</taxon>
        <taxon>Basidiomycota</taxon>
        <taxon>Agaricomycotina</taxon>
        <taxon>Agaricomycetes</taxon>
        <taxon>Agaricomycetidae</taxon>
        <taxon>Agaricales</taxon>
        <taxon>Schizophyllaceae</taxon>
        <taxon>Schizophyllum</taxon>
    </lineage>
</organism>
<gene>
    <name evidence="1" type="ORF">BD626DRAFT_626815</name>
</gene>
<name>A0A550CUQ2_9AGAR</name>
<protein>
    <recommendedName>
        <fullName evidence="3">F-box domain-containing protein</fullName>
    </recommendedName>
</protein>
<accession>A0A550CUQ2</accession>
<dbReference type="OrthoDB" id="3139566at2759"/>
<dbReference type="Proteomes" id="UP000320762">
    <property type="component" value="Unassembled WGS sequence"/>
</dbReference>
<evidence type="ECO:0000313" key="2">
    <source>
        <dbReference type="Proteomes" id="UP000320762"/>
    </source>
</evidence>
<dbReference type="STRING" id="97359.A0A550CUQ2"/>
<keyword evidence="2" id="KW-1185">Reference proteome</keyword>
<reference evidence="1 2" key="1">
    <citation type="journal article" date="2019" name="New Phytol.">
        <title>Comparative genomics reveals unique wood-decay strategies and fruiting body development in the Schizophyllaceae.</title>
        <authorList>
            <person name="Almasi E."/>
            <person name="Sahu N."/>
            <person name="Krizsan K."/>
            <person name="Balint B."/>
            <person name="Kovacs G.M."/>
            <person name="Kiss B."/>
            <person name="Cseklye J."/>
            <person name="Drula E."/>
            <person name="Henrissat B."/>
            <person name="Nagy I."/>
            <person name="Chovatia M."/>
            <person name="Adam C."/>
            <person name="LaButti K."/>
            <person name="Lipzen A."/>
            <person name="Riley R."/>
            <person name="Grigoriev I.V."/>
            <person name="Nagy L.G."/>
        </authorList>
    </citation>
    <scope>NUCLEOTIDE SEQUENCE [LARGE SCALE GENOMIC DNA]</scope>
    <source>
        <strain evidence="1 2">NL-1724</strain>
    </source>
</reference>
<dbReference type="EMBL" id="VDMD01000002">
    <property type="protein sequence ID" value="TRM68526.1"/>
    <property type="molecule type" value="Genomic_DNA"/>
</dbReference>
<dbReference type="SUPFAM" id="SSF52047">
    <property type="entry name" value="RNI-like"/>
    <property type="match status" value="1"/>
</dbReference>
<proteinExistence type="predicted"/>
<dbReference type="AlphaFoldDB" id="A0A550CUQ2"/>
<dbReference type="Gene3D" id="3.80.10.10">
    <property type="entry name" value="Ribonuclease Inhibitor"/>
    <property type="match status" value="1"/>
</dbReference>
<evidence type="ECO:0008006" key="3">
    <source>
        <dbReference type="Google" id="ProtNLM"/>
    </source>
</evidence>
<dbReference type="InterPro" id="IPR032675">
    <property type="entry name" value="LRR_dom_sf"/>
</dbReference>
<comment type="caution">
    <text evidence="1">The sequence shown here is derived from an EMBL/GenBank/DDBJ whole genome shotgun (WGS) entry which is preliminary data.</text>
</comment>